<protein>
    <submittedName>
        <fullName evidence="2">PEP-CTERM sorting domain-containing protein</fullName>
    </submittedName>
</protein>
<feature type="chain" id="PRO_5028392643" evidence="1">
    <location>
        <begin position="37"/>
        <end position="254"/>
    </location>
</feature>
<dbReference type="InterPro" id="IPR026374">
    <property type="entry name" value="Cyano_PEP"/>
</dbReference>
<gene>
    <name evidence="2" type="ORF">ENR64_01800</name>
</gene>
<accession>A0A7C3PM99</accession>
<dbReference type="EMBL" id="DSRU01000025">
    <property type="protein sequence ID" value="HFM96501.1"/>
    <property type="molecule type" value="Genomic_DNA"/>
</dbReference>
<feature type="signal peptide" evidence="1">
    <location>
        <begin position="1"/>
        <end position="36"/>
    </location>
</feature>
<evidence type="ECO:0000256" key="1">
    <source>
        <dbReference type="SAM" id="SignalP"/>
    </source>
</evidence>
<organism evidence="2">
    <name type="scientific">Oscillatoriales cyanobacterium SpSt-418</name>
    <dbReference type="NCBI Taxonomy" id="2282169"/>
    <lineage>
        <taxon>Bacteria</taxon>
        <taxon>Bacillati</taxon>
        <taxon>Cyanobacteriota</taxon>
        <taxon>Cyanophyceae</taxon>
        <taxon>Oscillatoriophycideae</taxon>
        <taxon>Oscillatoriales</taxon>
    </lineage>
</organism>
<proteinExistence type="predicted"/>
<comment type="caution">
    <text evidence="2">The sequence shown here is derived from an EMBL/GenBank/DDBJ whole genome shotgun (WGS) entry which is preliminary data.</text>
</comment>
<keyword evidence="1" id="KW-0732">Signal</keyword>
<reference evidence="2" key="1">
    <citation type="journal article" date="2020" name="mSystems">
        <title>Genome- and Community-Level Interaction Insights into Carbon Utilization and Element Cycling Functions of Hydrothermarchaeota in Hydrothermal Sediment.</title>
        <authorList>
            <person name="Zhou Z."/>
            <person name="Liu Y."/>
            <person name="Xu W."/>
            <person name="Pan J."/>
            <person name="Luo Z.H."/>
            <person name="Li M."/>
        </authorList>
    </citation>
    <scope>NUCLEOTIDE SEQUENCE [LARGE SCALE GENOMIC DNA]</scope>
    <source>
        <strain evidence="2">SpSt-418</strain>
    </source>
</reference>
<dbReference type="NCBIfam" id="TIGR04155">
    <property type="entry name" value="cyano_PEP"/>
    <property type="match status" value="1"/>
</dbReference>
<name>A0A7C3PM99_9CYAN</name>
<evidence type="ECO:0000313" key="2">
    <source>
        <dbReference type="EMBL" id="HFM96501.1"/>
    </source>
</evidence>
<dbReference type="AlphaFoldDB" id="A0A7C3PM99"/>
<sequence length="254" mass="27069">MNRLTKRPASEKTTQRATSIALGAIGLSFVAMPVQAASFTLQEVTEASVTFAGEYSVEGGASTPFTSVGTLKYSNTPLEGTFYFAPLTFLFVSDPADLPEDFFPISAFSVVADDDFRLVTEFSFDFPTSSYLYTSDLTSGSTFNNVLLFKPASTPTFPSGDGALLNISIGDPRRPELVIGESWFLGDISASPERQLSIFADGSFIGFDQAPPGSSSPTWLAGSWRATAVPEPFSVLGTAMALIGGAYLKRQPAK</sequence>